<sequence length="578" mass="65110">MELSNAKADRIGIKNILFIFFISFILVLPQIMNKSIILGADSIFHFNRFYDTYMQFRTGNFSYFQTNFGFQQSGRIINALYGPLLAYGMGALLYIVHSWLKFQVLTSFFVFFLSGYTMNVLAVKVGSSRRVANITSVLFMGSFWVGKWTIDQNFMSIGNALMPLIVLMGIKMLKNDGENLRVLQLALCVSLVIQVHLLSAAIAIGVLLSFFVVSIVKNDNKLDLFFKCVKAALLSLILTFNVWWALIEVYTGNSLYGPYPSNLAKSAVNLSLDKPDFWHLGLAVSALFLVQISLLVVHWTEFTVINKVTTILGTILLVLASNLFPWEFVDNNYPVIKTFLQFPARFETMAFILLVLGLNLSILEIKTRISTEILTTFTLVIALLGVIQTYGNIQNLSVRCSSGSPVANKTNVIFKSNNDSEIKKAFRSNNLKRGLEIVEKPTPDYMPMPNLKSKAEHSYAQYNEDFISTKNQASKKVRGNILVISWHASKVGSKKKIPITLYKNSILTLNGKKISKNEMKLDRMSVPTIVSDKKGKNVVKLEYKSKIVSKVSLSAMYMCWGISLVSYTFGRRKRHEVS</sequence>
<feature type="transmembrane region" description="Helical" evidence="1">
    <location>
        <begin position="76"/>
        <end position="96"/>
    </location>
</feature>
<feature type="transmembrane region" description="Helical" evidence="1">
    <location>
        <begin position="344"/>
        <end position="361"/>
    </location>
</feature>
<feature type="transmembrane region" description="Helical" evidence="1">
    <location>
        <begin position="373"/>
        <end position="391"/>
    </location>
</feature>
<dbReference type="Proteomes" id="UP001194632">
    <property type="component" value="Unassembled WGS sequence"/>
</dbReference>
<dbReference type="RefSeq" id="WP_159253721.1">
    <property type="nucleotide sequence ID" value="NZ_CP197205.1"/>
</dbReference>
<proteinExistence type="predicted"/>
<feature type="transmembrane region" description="Helical" evidence="1">
    <location>
        <begin position="193"/>
        <end position="216"/>
    </location>
</feature>
<feature type="transmembrane region" description="Helical" evidence="1">
    <location>
        <begin position="157"/>
        <end position="173"/>
    </location>
</feature>
<evidence type="ECO:0000313" key="3">
    <source>
        <dbReference type="Proteomes" id="UP001194632"/>
    </source>
</evidence>
<keyword evidence="1" id="KW-0812">Transmembrane</keyword>
<feature type="transmembrane region" description="Helical" evidence="1">
    <location>
        <begin position="228"/>
        <end position="247"/>
    </location>
</feature>
<dbReference type="EMBL" id="JADOFP010000001">
    <property type="protein sequence ID" value="MBF7113993.1"/>
    <property type="molecule type" value="Genomic_DNA"/>
</dbReference>
<evidence type="ECO:0000256" key="1">
    <source>
        <dbReference type="SAM" id="Phobius"/>
    </source>
</evidence>
<name>A0AB73HBY9_PEDPE</name>
<feature type="transmembrane region" description="Helical" evidence="1">
    <location>
        <begin position="108"/>
        <end position="125"/>
    </location>
</feature>
<feature type="transmembrane region" description="Helical" evidence="1">
    <location>
        <begin position="304"/>
        <end position="324"/>
    </location>
</feature>
<keyword evidence="1" id="KW-0472">Membrane</keyword>
<dbReference type="AlphaFoldDB" id="A0AB73HBY9"/>
<protein>
    <submittedName>
        <fullName evidence="2">MFS transporter</fullName>
    </submittedName>
</protein>
<keyword evidence="1" id="KW-1133">Transmembrane helix</keyword>
<evidence type="ECO:0000313" key="2">
    <source>
        <dbReference type="EMBL" id="MBF7113993.1"/>
    </source>
</evidence>
<accession>A0AB73HBY9</accession>
<feature type="transmembrane region" description="Helical" evidence="1">
    <location>
        <begin position="277"/>
        <end position="297"/>
    </location>
</feature>
<organism evidence="2 3">
    <name type="scientific">Pediococcus pentosaceus</name>
    <dbReference type="NCBI Taxonomy" id="1255"/>
    <lineage>
        <taxon>Bacteria</taxon>
        <taxon>Bacillati</taxon>
        <taxon>Bacillota</taxon>
        <taxon>Bacilli</taxon>
        <taxon>Lactobacillales</taxon>
        <taxon>Lactobacillaceae</taxon>
        <taxon>Pediococcus</taxon>
    </lineage>
</organism>
<feature type="transmembrane region" description="Helical" evidence="1">
    <location>
        <begin position="12"/>
        <end position="32"/>
    </location>
</feature>
<comment type="caution">
    <text evidence="2">The sequence shown here is derived from an EMBL/GenBank/DDBJ whole genome shotgun (WGS) entry which is preliminary data.</text>
</comment>
<reference evidence="2" key="1">
    <citation type="submission" date="2020-11" db="EMBL/GenBank/DDBJ databases">
        <title>Antibiotic susceptibility profiles of Pediococcus pentosaceus from various origins and their implications for the safety assessment of strains with food-technology applications.</title>
        <authorList>
            <person name="Shani N."/>
            <person name="Oberhaensli S."/>
            <person name="Arias E."/>
        </authorList>
    </citation>
    <scope>NUCLEOTIDE SEQUENCE</scope>
    <source>
        <strain evidence="2">FAM 24207</strain>
    </source>
</reference>
<gene>
    <name evidence="2" type="ORF">ITQ90_00290</name>
</gene>